<evidence type="ECO:0000256" key="1">
    <source>
        <dbReference type="SAM" id="Phobius"/>
    </source>
</evidence>
<accession>A0A0U2IL34</accession>
<proteinExistence type="predicted"/>
<keyword evidence="2" id="KW-0614">Plasmid</keyword>
<sequence length="201" mass="23216">MRELDIQEKSQSIKSSRLKQWIFASLLFLLIALLALVAIFKPFDYGTANSKDNTNYTALAEESDDELQNISLRMYREHDSNGLSKLNAETDNSYVHFRNMLLNGTSEDIKKSYESFETTEGITKEEKLIVLNEYMSLKQFDHAEELNKEVNDLEVGKQLAEVKYYQQMKAEVQDIIATSKDKEKVQIAEKELEQINMILGE</sequence>
<keyword evidence="1" id="KW-0812">Transmembrane</keyword>
<keyword evidence="1" id="KW-0472">Membrane</keyword>
<dbReference type="AlphaFoldDB" id="A0A0U2IL34"/>
<keyword evidence="1" id="KW-1133">Transmembrane helix</keyword>
<feature type="transmembrane region" description="Helical" evidence="1">
    <location>
        <begin position="21"/>
        <end position="40"/>
    </location>
</feature>
<name>A0A0U2IL34_MAMSC</name>
<evidence type="ECO:0000313" key="2">
    <source>
        <dbReference type="EMBL" id="ALI92778.1"/>
    </source>
</evidence>
<organism evidence="2">
    <name type="scientific">Mammaliicoccus sciuri</name>
    <name type="common">Staphylococcus sciuri</name>
    <dbReference type="NCBI Taxonomy" id="1296"/>
    <lineage>
        <taxon>Bacteria</taxon>
        <taxon>Bacillati</taxon>
        <taxon>Bacillota</taxon>
        <taxon>Bacilli</taxon>
        <taxon>Bacillales</taxon>
        <taxon>Staphylococcaceae</taxon>
        <taxon>Mammaliicoccus</taxon>
    </lineage>
</organism>
<dbReference type="EMBL" id="KT601170">
    <property type="protein sequence ID" value="ALI92778.1"/>
    <property type="molecule type" value="Genomic_DNA"/>
</dbReference>
<protein>
    <submittedName>
        <fullName evidence="2">Uncharacterized protein</fullName>
    </submittedName>
</protein>
<reference evidence="2" key="1">
    <citation type="journal article" date="2016" name="J. Antimicrob. Chemother.">
        <title>Co-location of the oxazolidinone resistance genes optrA and cfr on a multiresistance plasmid from Staphylococcus sciuri.</title>
        <authorList>
            <person name="Li D."/>
            <person name="Wang Y."/>
            <person name="Schwarz S."/>
            <person name="Cai J."/>
            <person name="Fan R."/>
            <person name="Li J."/>
            <person name="Fessler A.T."/>
            <person name="Zhang R."/>
            <person name="Wu C."/>
            <person name="Shen J."/>
        </authorList>
    </citation>
    <scope>NUCLEOTIDE SEQUENCE</scope>
    <source>
        <strain evidence="2">Wo28-3</strain>
        <plasmid evidence="2">pwo28-3</plasmid>
    </source>
</reference>
<dbReference type="RefSeq" id="WP_172687262.1">
    <property type="nucleotide sequence ID" value="NZ_KT601170.1"/>
</dbReference>
<geneLocation type="plasmid" evidence="2">
    <name>pwo28-3</name>
</geneLocation>